<dbReference type="OrthoDB" id="9783100at2"/>
<proteinExistence type="inferred from homology"/>
<keyword evidence="2" id="KW-1134">Transmembrane beta strand</keyword>
<feature type="chain" id="PRO_5022271347" evidence="2">
    <location>
        <begin position="22"/>
        <end position="502"/>
    </location>
</feature>
<dbReference type="GO" id="GO:0015562">
    <property type="term" value="F:efflux transmembrane transporter activity"/>
    <property type="evidence" value="ECO:0007669"/>
    <property type="project" value="InterPro"/>
</dbReference>
<feature type="signal peptide" evidence="2">
    <location>
        <begin position="1"/>
        <end position="21"/>
    </location>
</feature>
<keyword evidence="3" id="KW-0808">Transferase</keyword>
<keyword evidence="2" id="KW-0732">Signal</keyword>
<dbReference type="RefSeq" id="WP_146798140.1">
    <property type="nucleotide sequence ID" value="NZ_BARC01000002.1"/>
</dbReference>
<dbReference type="GO" id="GO:0005886">
    <property type="term" value="C:plasma membrane"/>
    <property type="evidence" value="ECO:0007669"/>
    <property type="project" value="UniProtKB-SubCell"/>
</dbReference>
<gene>
    <name evidence="3" type="ORF">GWA01_23010</name>
</gene>
<keyword evidence="2" id="KW-0472">Membrane</keyword>
<keyword evidence="2" id="KW-0812">Transmembrane</keyword>
<dbReference type="NCBIfam" id="TIGR01845">
    <property type="entry name" value="outer_NodT"/>
    <property type="match status" value="1"/>
</dbReference>
<keyword evidence="2" id="KW-0564">Palmitate</keyword>
<dbReference type="GO" id="GO:0016301">
    <property type="term" value="F:kinase activity"/>
    <property type="evidence" value="ECO:0007669"/>
    <property type="project" value="UniProtKB-KW"/>
</dbReference>
<comment type="subcellular location">
    <subcellularLocation>
        <location evidence="2">Cell membrane</location>
        <topology evidence="2">Lipid-anchor</topology>
    </subcellularLocation>
</comment>
<name>A0A511B4P4_9PROT</name>
<dbReference type="AlphaFoldDB" id="A0A511B4P4"/>
<dbReference type="InterPro" id="IPR010131">
    <property type="entry name" value="MdtP/NodT-like"/>
</dbReference>
<dbReference type="Proteomes" id="UP000321230">
    <property type="component" value="Unassembled WGS sequence"/>
</dbReference>
<organism evidence="3 4">
    <name type="scientific">Gluconobacter wancherniae NBRC 103581</name>
    <dbReference type="NCBI Taxonomy" id="656744"/>
    <lineage>
        <taxon>Bacteria</taxon>
        <taxon>Pseudomonadati</taxon>
        <taxon>Pseudomonadota</taxon>
        <taxon>Alphaproteobacteria</taxon>
        <taxon>Acetobacterales</taxon>
        <taxon>Acetobacteraceae</taxon>
        <taxon>Gluconobacter</taxon>
    </lineage>
</organism>
<dbReference type="Gene3D" id="1.20.1600.10">
    <property type="entry name" value="Outer membrane efflux proteins (OEP)"/>
    <property type="match status" value="1"/>
</dbReference>
<reference evidence="3 4" key="1">
    <citation type="submission" date="2019-07" db="EMBL/GenBank/DDBJ databases">
        <title>Whole genome shotgun sequence of Gluconobacter wancherniae NBRC 103581.</title>
        <authorList>
            <person name="Hosoyama A."/>
            <person name="Uohara A."/>
            <person name="Ohji S."/>
            <person name="Ichikawa N."/>
        </authorList>
    </citation>
    <scope>NUCLEOTIDE SEQUENCE [LARGE SCALE GENOMIC DNA]</scope>
    <source>
        <strain evidence="3 4">NBRC 103581</strain>
    </source>
</reference>
<comment type="caution">
    <text evidence="3">The sequence shown here is derived from an EMBL/GenBank/DDBJ whole genome shotgun (WGS) entry which is preliminary data.</text>
</comment>
<dbReference type="EMBL" id="BJUZ01000003">
    <property type="protein sequence ID" value="GEK94531.1"/>
    <property type="molecule type" value="Genomic_DNA"/>
</dbReference>
<keyword evidence="2" id="KW-0449">Lipoprotein</keyword>
<keyword evidence="4" id="KW-1185">Reference proteome</keyword>
<evidence type="ECO:0000256" key="1">
    <source>
        <dbReference type="ARBA" id="ARBA00007613"/>
    </source>
</evidence>
<accession>A0A511B4P4</accession>
<evidence type="ECO:0000313" key="3">
    <source>
        <dbReference type="EMBL" id="GEK94531.1"/>
    </source>
</evidence>
<sequence length="502" mass="54076">MKRLLRHSTVLLSSVVLGACAVGPNFHRPDMPANADYQRAALSPTKGSSGNAGVSQRFETGVDIPGKWWTVFQNAELNALVEQSLANNPSLKAMQDGLKTAWEQRRIEGAALYPTLSASFNPTRNKTSQVYSPVPNNNTYLYNVHTAQLSIGYVPDLWGGARRAIEMAGAQADIQRFQLEATALTMVSNLVNAAIQDAGIRAQIEATQSLISDQRTVLNTLLNEQKLGNISLHDVTAQQASIAQLEMTLPPLNLALAQNRDQMATLIGVTPNTPMPEFHLEQFTLPRSLPVSLPSALLDQRPDVRAAQAQIQAASAQIGIAIANRLPNVQLSATPAQAVGTMSDFFKPGYGNWTIAATLMQPIFQGGSLLHAERGARDNLLQANDQYKATVLSAIQDVADSLHAVSFDADTLAANETNLQASEKTLNISHAQLRLGDISTLSLLQAQQSVSQARLSYVQAQAARFSDSVGLFQALGGGWWNRNDIGMTPAAQKALGKSLVPW</sequence>
<evidence type="ECO:0000256" key="2">
    <source>
        <dbReference type="RuleBase" id="RU362097"/>
    </source>
</evidence>
<comment type="similarity">
    <text evidence="1 2">Belongs to the outer membrane factor (OMF) (TC 1.B.17) family.</text>
</comment>
<dbReference type="InterPro" id="IPR003423">
    <property type="entry name" value="OMP_efflux"/>
</dbReference>
<dbReference type="Pfam" id="PF02321">
    <property type="entry name" value="OEP"/>
    <property type="match status" value="2"/>
</dbReference>
<dbReference type="PANTHER" id="PTHR30203">
    <property type="entry name" value="OUTER MEMBRANE CATION EFFLUX PROTEIN"/>
    <property type="match status" value="1"/>
</dbReference>
<keyword evidence="3" id="KW-0418">Kinase</keyword>
<dbReference type="PROSITE" id="PS51257">
    <property type="entry name" value="PROKAR_LIPOPROTEIN"/>
    <property type="match status" value="1"/>
</dbReference>
<evidence type="ECO:0000313" key="4">
    <source>
        <dbReference type="Proteomes" id="UP000321230"/>
    </source>
</evidence>
<dbReference type="SUPFAM" id="SSF56954">
    <property type="entry name" value="Outer membrane efflux proteins (OEP)"/>
    <property type="match status" value="1"/>
</dbReference>
<protein>
    <submittedName>
        <fullName evidence="3">Histidine kinase</fullName>
    </submittedName>
</protein>
<dbReference type="PANTHER" id="PTHR30203:SF33">
    <property type="entry name" value="BLR4455 PROTEIN"/>
    <property type="match status" value="1"/>
</dbReference>